<feature type="compositionally biased region" description="Polar residues" evidence="1">
    <location>
        <begin position="848"/>
        <end position="872"/>
    </location>
</feature>
<dbReference type="Pfam" id="PF02517">
    <property type="entry name" value="Rce1-like"/>
    <property type="match status" value="1"/>
</dbReference>
<dbReference type="InterPro" id="IPR056652">
    <property type="entry name" value="DUF7750"/>
</dbReference>
<dbReference type="PANTHER" id="PTHR43592">
    <property type="entry name" value="CAAX AMINO TERMINAL PROTEASE"/>
    <property type="match status" value="1"/>
</dbReference>
<feature type="region of interest" description="Disordered" evidence="1">
    <location>
        <begin position="789"/>
        <end position="872"/>
    </location>
</feature>
<feature type="compositionally biased region" description="Polar residues" evidence="1">
    <location>
        <begin position="700"/>
        <end position="732"/>
    </location>
</feature>
<dbReference type="SUPFAM" id="SSF53474">
    <property type="entry name" value="alpha/beta-Hydrolases"/>
    <property type="match status" value="1"/>
</dbReference>
<feature type="region of interest" description="Disordered" evidence="1">
    <location>
        <begin position="914"/>
        <end position="940"/>
    </location>
</feature>
<feature type="compositionally biased region" description="Basic and acidic residues" evidence="1">
    <location>
        <begin position="486"/>
        <end position="499"/>
    </location>
</feature>
<keyword evidence="2" id="KW-0472">Membrane</keyword>
<accession>A0A6V7P4H4</accession>
<evidence type="ECO:0000259" key="3">
    <source>
        <dbReference type="Pfam" id="PF02517"/>
    </source>
</evidence>
<feature type="compositionally biased region" description="Basic and acidic residues" evidence="1">
    <location>
        <begin position="734"/>
        <end position="767"/>
    </location>
</feature>
<evidence type="ECO:0000259" key="4">
    <source>
        <dbReference type="Pfam" id="PF24930"/>
    </source>
</evidence>
<evidence type="ECO:0000256" key="2">
    <source>
        <dbReference type="SAM" id="Phobius"/>
    </source>
</evidence>
<feature type="transmembrane region" description="Helical" evidence="2">
    <location>
        <begin position="1463"/>
        <end position="1484"/>
    </location>
</feature>
<feature type="region of interest" description="Disordered" evidence="1">
    <location>
        <begin position="1054"/>
        <end position="1075"/>
    </location>
</feature>
<keyword evidence="2" id="KW-1133">Transmembrane helix</keyword>
<feature type="transmembrane region" description="Helical" evidence="2">
    <location>
        <begin position="1645"/>
        <end position="1664"/>
    </location>
</feature>
<feature type="compositionally biased region" description="Low complexity" evidence="1">
    <location>
        <begin position="73"/>
        <end position="82"/>
    </location>
</feature>
<dbReference type="InterPro" id="IPR003675">
    <property type="entry name" value="Rce1/LyrA-like_dom"/>
</dbReference>
<organism evidence="5">
    <name type="scientific">Ananas comosus var. bracteatus</name>
    <name type="common">red pineapple</name>
    <dbReference type="NCBI Taxonomy" id="296719"/>
    <lineage>
        <taxon>Eukaryota</taxon>
        <taxon>Viridiplantae</taxon>
        <taxon>Streptophyta</taxon>
        <taxon>Embryophyta</taxon>
        <taxon>Tracheophyta</taxon>
        <taxon>Spermatophyta</taxon>
        <taxon>Magnoliopsida</taxon>
        <taxon>Liliopsida</taxon>
        <taxon>Poales</taxon>
        <taxon>Bromeliaceae</taxon>
        <taxon>Bromelioideae</taxon>
        <taxon>Ananas</taxon>
    </lineage>
</organism>
<feature type="domain" description="CAAX prenyl protease 2/Lysostaphin resistance protein A-like" evidence="3">
    <location>
        <begin position="1562"/>
        <end position="1645"/>
    </location>
</feature>
<evidence type="ECO:0008006" key="6">
    <source>
        <dbReference type="Google" id="ProtNLM"/>
    </source>
</evidence>
<feature type="region of interest" description="Disordered" evidence="1">
    <location>
        <begin position="675"/>
        <end position="775"/>
    </location>
</feature>
<feature type="region of interest" description="Disordered" evidence="1">
    <location>
        <begin position="1"/>
        <end position="128"/>
    </location>
</feature>
<feature type="transmembrane region" description="Helical" evidence="2">
    <location>
        <begin position="1514"/>
        <end position="1539"/>
    </location>
</feature>
<dbReference type="Pfam" id="PF24930">
    <property type="entry name" value="DUF7750"/>
    <property type="match status" value="1"/>
</dbReference>
<dbReference type="Gene3D" id="3.40.50.1820">
    <property type="entry name" value="alpha/beta hydrolase"/>
    <property type="match status" value="1"/>
</dbReference>
<feature type="transmembrane region" description="Helical" evidence="2">
    <location>
        <begin position="1429"/>
        <end position="1451"/>
    </location>
</feature>
<dbReference type="PANTHER" id="PTHR43592:SF20">
    <property type="entry name" value="ALPHA_BETA-HYDROLASES SUPERFAMILY PROTEIN"/>
    <property type="match status" value="1"/>
</dbReference>
<dbReference type="EMBL" id="LR862145">
    <property type="protein sequence ID" value="CAD1825558.1"/>
    <property type="molecule type" value="Genomic_DNA"/>
</dbReference>
<feature type="compositionally biased region" description="Basic and acidic residues" evidence="1">
    <location>
        <begin position="1054"/>
        <end position="1063"/>
    </location>
</feature>
<feature type="transmembrane region" description="Helical" evidence="2">
    <location>
        <begin position="1676"/>
        <end position="1696"/>
    </location>
</feature>
<dbReference type="InterPro" id="IPR029058">
    <property type="entry name" value="AB_hydrolase_fold"/>
</dbReference>
<feature type="compositionally biased region" description="Low complexity" evidence="1">
    <location>
        <begin position="23"/>
        <end position="63"/>
    </location>
</feature>
<keyword evidence="2" id="KW-0812">Transmembrane</keyword>
<feature type="compositionally biased region" description="Polar residues" evidence="1">
    <location>
        <begin position="102"/>
        <end position="120"/>
    </location>
</feature>
<protein>
    <recommendedName>
        <fullName evidence="6">Embryogenesis-associated protein EMB8</fullName>
    </recommendedName>
</protein>
<dbReference type="GO" id="GO:0080120">
    <property type="term" value="P:CAAX-box protein maturation"/>
    <property type="evidence" value="ECO:0007669"/>
    <property type="project" value="UniProtKB-ARBA"/>
</dbReference>
<sequence>MALCFVSSPLDLRSPFSPSRTPLSLPGTLGSATTSSSSGADAAAGDPSSGSIPPSATSSATSSPPFPPPIPTPSSALPSDSSPAPPSSSPPTAGVEEPASVLNPTLPSGIGSSSRAQPVQSVRAPPMPLGVVRGRRGIIGWTERETGEGGAALREFEQGKDPCRREGGGEGMDDEVLYQRVSVGTDDGGVISMDWPDNLDIGKEHELDTTIVIVPGTAEGSMDRNVRIFVVDALKHGYFPVVMNPRGCGGSPLTTARLFTAADSDDICTAVQFVNHLRPWTTLMAVGWGYGANMLTKYLAEVGEATPLTAAVCIDNPFDLEEATRSFPHHIALDQKLTSGLIDILRANKEFFQGRAKGFDVQKALSATSVRDFDVGISMVSYGLIVLRPSMQKTVQGNYDDGTVPLFSVPRSLIAENPFTSLLLCSCLPSTNIRIERSAVLWCQHLAIEWLSAVELALLKGRHPLLKDVDITINPSKGLAFVDGGASDKRTSSENKVRGSNDSATFHASHNIPNRNSLLKLTQSNPVNGFLVDPLFNGDSRAENKENSRSKQATELDRANRVGDMEQKQDSLVDSDESQVLQTAVVVMNMLDYTMPGTLNDEQKRKVLTAMEQGETLMKALEGAVPEDVRGKLTTAVTNILQTQRANLNLDSLTKIGWTNVASEVKTRIQDKIKGFSTSSSGSSEATSSDHSKSAAGSEEVTQNDVNLFSDNINTHENIGSSQAKASQPESQMESEKIQPNKFEKPSSMTRDDDSEQHRVDQGHEIAGKSLDYQEVVNDANGSTIKDEVKRADSLPEQNTQAQSSISGEVFSSSESTSEHQVIQKEVNGTQLNEEKPGQNEEKPAQNMVDQSVQNSKVEPTPQHPSSKPPSISITQALDALTGFDDSTQMAVNSVFGVIENMIDQLEKRNELENADTNKAEDQETLDTADGKPFLNNNVPDKIEERQNGVSAESNIIHSSSQPKNNTNNRHSQENNSVSNYLEGYVLNNVEPEQNVLLNPYWSMQCAAYLHRYLSKQLPMKSSELDTATDLFLDPEEGKWKMADQAKNINDDISDSRKYHSVSEESQTSNSLPRLVGMDNVTEPSYIILETDLSKSNNQSAQEFDTLRGQFAQDDAIKELIFLIKGKLLEALKVEVGRRLGISVIEELQSSLANEMERLATVVSQEVVCNSELNLISISKIDEPAKLKYGSIEGEFMIRTISSAVKEASHLRKVLPVGVIVGTVLASLRNYFHVGVQQDDDRNKAISEHGQMQEKIHAGENGIGNEGHFDEKVRHDEIEKSTSGVGKSLETKRSGNEGIMVGALQLLWVLQLCWHIIRLVGTQFSLGSILEEHLKLGETVQEKSQNNIMSSLAEKAMSVAGPVVPTKGDGEVDHERLVAVLAELGQKGGILRLVGKIALLWGGIRGAMSLTDRLILFLHIAERPLLQRVLGFACMVLVLWSPVVIPLMPTLVQSWTTNSSTGIAGYACIVGLYVSVMILTMLWGKRIRGYDDPLEQYGLELTSAARVYDFLKGLVGGVMVVLCIHSINGLLGYACLSWPSSLPSLSAGAIILLRTYTNTIMLVVRGLVTATGIALVEELLFRSWLPEEIAVDIGYYQAVVLSGIAFSLIHRSPPSMPGFFLLSLVLSGIKQNAQGKLAAPIGFRAGIMTANYMLQTGGFIIYKPGTPFWLRSTNPLHPFDGAVGLCFSALLAILFFPQKPHQKNASSVS</sequence>
<feature type="region of interest" description="Disordered" evidence="1">
    <location>
        <begin position="538"/>
        <end position="576"/>
    </location>
</feature>
<gene>
    <name evidence="5" type="ORF">CB5_LOCUS8769</name>
</gene>
<evidence type="ECO:0000256" key="1">
    <source>
        <dbReference type="SAM" id="MobiDB-lite"/>
    </source>
</evidence>
<dbReference type="GO" id="GO:0004175">
    <property type="term" value="F:endopeptidase activity"/>
    <property type="evidence" value="ECO:0007669"/>
    <property type="project" value="UniProtKB-ARBA"/>
</dbReference>
<evidence type="ECO:0000313" key="5">
    <source>
        <dbReference type="EMBL" id="CAD1825558.1"/>
    </source>
</evidence>
<feature type="compositionally biased region" description="Low complexity" evidence="1">
    <location>
        <begin position="677"/>
        <end position="687"/>
    </location>
</feature>
<feature type="region of interest" description="Disordered" evidence="1">
    <location>
        <begin position="483"/>
        <end position="509"/>
    </location>
</feature>
<feature type="domain" description="DUF7750" evidence="4">
    <location>
        <begin position="578"/>
        <end position="642"/>
    </location>
</feature>
<feature type="compositionally biased region" description="Low complexity" evidence="1">
    <location>
        <begin position="804"/>
        <end position="816"/>
    </location>
</feature>
<name>A0A6V7P4H4_ANACO</name>
<feature type="compositionally biased region" description="Basic and acidic residues" evidence="1">
    <location>
        <begin position="540"/>
        <end position="571"/>
    </location>
</feature>
<feature type="compositionally biased region" description="Basic and acidic residues" evidence="1">
    <location>
        <begin position="833"/>
        <end position="844"/>
    </location>
</feature>
<proteinExistence type="predicted"/>
<feature type="compositionally biased region" description="Polar residues" evidence="1">
    <location>
        <begin position="500"/>
        <end position="509"/>
    </location>
</feature>
<reference evidence="5" key="1">
    <citation type="submission" date="2020-07" db="EMBL/GenBank/DDBJ databases">
        <authorList>
            <person name="Lin J."/>
        </authorList>
    </citation>
    <scope>NUCLEOTIDE SEQUENCE</scope>
</reference>